<proteinExistence type="predicted"/>
<name>A0A6H5HVN7_9HYME</name>
<keyword evidence="2" id="KW-1185">Reference proteome</keyword>
<accession>A0A6H5HVN7</accession>
<dbReference type="Proteomes" id="UP000479190">
    <property type="component" value="Unassembled WGS sequence"/>
</dbReference>
<dbReference type="AlphaFoldDB" id="A0A6H5HVN7"/>
<dbReference type="EMBL" id="CADCXV010000336">
    <property type="protein sequence ID" value="CAB0029677.1"/>
    <property type="molecule type" value="Genomic_DNA"/>
</dbReference>
<protein>
    <submittedName>
        <fullName evidence="1">Uncharacterized protein</fullName>
    </submittedName>
</protein>
<evidence type="ECO:0000313" key="1">
    <source>
        <dbReference type="EMBL" id="CAB0029677.1"/>
    </source>
</evidence>
<organism evidence="1 2">
    <name type="scientific">Trichogramma brassicae</name>
    <dbReference type="NCBI Taxonomy" id="86971"/>
    <lineage>
        <taxon>Eukaryota</taxon>
        <taxon>Metazoa</taxon>
        <taxon>Ecdysozoa</taxon>
        <taxon>Arthropoda</taxon>
        <taxon>Hexapoda</taxon>
        <taxon>Insecta</taxon>
        <taxon>Pterygota</taxon>
        <taxon>Neoptera</taxon>
        <taxon>Endopterygota</taxon>
        <taxon>Hymenoptera</taxon>
        <taxon>Apocrita</taxon>
        <taxon>Proctotrupomorpha</taxon>
        <taxon>Chalcidoidea</taxon>
        <taxon>Trichogrammatidae</taxon>
        <taxon>Trichogramma</taxon>
    </lineage>
</organism>
<gene>
    <name evidence="1" type="ORF">TBRA_LOCUS1705</name>
</gene>
<reference evidence="1 2" key="1">
    <citation type="submission" date="2020-02" db="EMBL/GenBank/DDBJ databases">
        <authorList>
            <person name="Ferguson B K."/>
        </authorList>
    </citation>
    <scope>NUCLEOTIDE SEQUENCE [LARGE SCALE GENOMIC DNA]</scope>
</reference>
<evidence type="ECO:0000313" key="2">
    <source>
        <dbReference type="Proteomes" id="UP000479190"/>
    </source>
</evidence>
<sequence>MTREKERVGKKKVIFSRRVHRAVLRSCARDLHAPKINGCRRETTTTTTMTRNCGSRCRRQLMWHFYMCNANDQRLVRKENEPRDVCACALSGRRPIDICGLSSSTPTDVNRSNEFSQFIIDATELVPSNKAGIYKSSTVYLK</sequence>